<organism evidence="4 5">
    <name type="scientific">Adineta steineri</name>
    <dbReference type="NCBI Taxonomy" id="433720"/>
    <lineage>
        <taxon>Eukaryota</taxon>
        <taxon>Metazoa</taxon>
        <taxon>Spiralia</taxon>
        <taxon>Gnathifera</taxon>
        <taxon>Rotifera</taxon>
        <taxon>Eurotatoria</taxon>
        <taxon>Bdelloidea</taxon>
        <taxon>Adinetida</taxon>
        <taxon>Adinetidae</taxon>
        <taxon>Adineta</taxon>
    </lineage>
</organism>
<dbReference type="InterPro" id="IPR036736">
    <property type="entry name" value="ACP-like_sf"/>
</dbReference>
<dbReference type="InterPro" id="IPR009081">
    <property type="entry name" value="PP-bd_ACP"/>
</dbReference>
<dbReference type="Pfam" id="PF00501">
    <property type="entry name" value="AMP-binding"/>
    <property type="match status" value="1"/>
</dbReference>
<dbReference type="Gene3D" id="3.40.50.12780">
    <property type="entry name" value="N-terminal domain of ligase-like"/>
    <property type="match status" value="1"/>
</dbReference>
<evidence type="ECO:0000313" key="5">
    <source>
        <dbReference type="Proteomes" id="UP000663868"/>
    </source>
</evidence>
<feature type="domain" description="Carrier" evidence="3">
    <location>
        <begin position="1342"/>
        <end position="1420"/>
    </location>
</feature>
<dbReference type="Gene3D" id="3.30.559.30">
    <property type="entry name" value="Nonribosomal peptide synthetase, condensation domain"/>
    <property type="match status" value="3"/>
</dbReference>
<dbReference type="InterPro" id="IPR020845">
    <property type="entry name" value="AMP-binding_CS"/>
</dbReference>
<dbReference type="InterPro" id="IPR023213">
    <property type="entry name" value="CAT-like_dom_sf"/>
</dbReference>
<dbReference type="PANTHER" id="PTHR45527:SF1">
    <property type="entry name" value="FATTY ACID SYNTHASE"/>
    <property type="match status" value="1"/>
</dbReference>
<reference evidence="4" key="1">
    <citation type="submission" date="2021-02" db="EMBL/GenBank/DDBJ databases">
        <authorList>
            <person name="Nowell W R."/>
        </authorList>
    </citation>
    <scope>NUCLEOTIDE SEQUENCE</scope>
</reference>
<evidence type="ECO:0000259" key="3">
    <source>
        <dbReference type="PROSITE" id="PS50075"/>
    </source>
</evidence>
<dbReference type="SUPFAM" id="SSF52777">
    <property type="entry name" value="CoA-dependent acyltransferases"/>
    <property type="match status" value="4"/>
</dbReference>
<protein>
    <recommendedName>
        <fullName evidence="3">Carrier domain-containing protein</fullName>
    </recommendedName>
</protein>
<dbReference type="InterPro" id="IPR025110">
    <property type="entry name" value="AMP-bd_C"/>
</dbReference>
<evidence type="ECO:0000256" key="1">
    <source>
        <dbReference type="ARBA" id="ARBA00022450"/>
    </source>
</evidence>
<dbReference type="SUPFAM" id="SSF56801">
    <property type="entry name" value="Acetyl-CoA synthetase-like"/>
    <property type="match status" value="1"/>
</dbReference>
<dbReference type="GO" id="GO:0043041">
    <property type="term" value="P:amino acid activation for nonribosomal peptide biosynthetic process"/>
    <property type="evidence" value="ECO:0007669"/>
    <property type="project" value="TreeGrafter"/>
</dbReference>
<dbReference type="InterPro" id="IPR000873">
    <property type="entry name" value="AMP-dep_synth/lig_dom"/>
</dbReference>
<keyword evidence="2" id="KW-0597">Phosphoprotein</keyword>
<dbReference type="Proteomes" id="UP000663868">
    <property type="component" value="Unassembled WGS sequence"/>
</dbReference>
<dbReference type="CDD" id="cd05930">
    <property type="entry name" value="A_NRPS"/>
    <property type="match status" value="1"/>
</dbReference>
<accession>A0A819N496</accession>
<dbReference type="GO" id="GO:0003824">
    <property type="term" value="F:catalytic activity"/>
    <property type="evidence" value="ECO:0007669"/>
    <property type="project" value="InterPro"/>
</dbReference>
<evidence type="ECO:0000256" key="2">
    <source>
        <dbReference type="ARBA" id="ARBA00022553"/>
    </source>
</evidence>
<dbReference type="Gene3D" id="1.10.1200.10">
    <property type="entry name" value="ACP-like"/>
    <property type="match status" value="1"/>
</dbReference>
<dbReference type="SUPFAM" id="SSF47336">
    <property type="entry name" value="ACP-like"/>
    <property type="match status" value="1"/>
</dbReference>
<sequence>MFQKKKRTPATTDHRVQRLMISGRTEAVASSAQQRIYMHENLYFSGSDFSIYNSLVPLQIKRGSVSIEHIRLSLVSMIQQHTVLRTAIRFNPIHNQIEQNIQPLTDNIYSFQHSRGASTSEQLDRLLTNESTGKYFDVENGKVLRCHVVQRSPENHDDLLHEGDLIIFVIHHIAFDLSSYKSFLKAFERACWANEYQQSVLTIPQYIDFAVYEQALLADTSAESKMNKARRFWANLMHGYDWDRIRHLVPDEGQVDRHRSGRGYSTTFTINQDVVDSMMLFASTNNVTMFSLSLTCYYAFLFKLTNHDDDLCVASSAANRLEKETQDMIGMFVNLLLYRIKIEPNHTFKHLVQQVQQISNEILEHASLPYQQIIDSQDKRKYNVLPSMFFQYESLISSMVLKNSIEISVSEGSFVSSYNDRDLNHQNSTSLFDISFTIIHDHHTRSTECFLNCCADIFKHQDDVDLLSKRFQHIITQLFSFPMLQESIHELTILLPSEQISLSESSNTQLFSCDSSTCAISKSSTISHQMSMTEASMFWLDALHDCKLDQPLSLPFDRYRLANEHRSGRTTSISFDFGQDLSHHLLTHASSNSISLQHLTFAIYFMFLFKLTNGQTDLCICMNMNNNRYRDQLKSIIGLFENIIPLRCQLNPHWCFHHLLEHVREITTNSMKYSYFPVQRILNQHPHISKHAFLDTSLEFISYKNNNAVVIDDSQLVPESFSFNSDEDDILSASDFSLSIYHDMNMNQLSCTINASLDLLNRETVEEISQRFHFILHQLSAAIIDDQINKPICELSLILSNEQYLMQSLNNTQVSFTSPVTCIHHEFVYQVMKHPQKLAVELDEQSLTYCELLYYVQVLSVTLLNEYFITPGEVVCQCVERSLSMIISLLSIEISGGVYCPLSPENPEQRLQNLVEQTQARLMLVHSLTNRIFKDNFITYDIDTAINIIDKITNDDLYQLSNISITSDNISYIVFTSGSTGIPKAAQIRHGNLIAYMQSFSEMTTLKKSDNVIQIASCSFDNHFQETLGTLMIGAGLVMLHPHGNKDLIYLIEQLREKDVTFLDAVPSYLDTLCHHLEIQNSNKCLEKLRTLCSGGDVLTNQIMSRLKKYVSVPSSPSSSDGCQLWNMYGQAEVTITTTYFRIGFDFDCDKQVMSIGKPLPDYHCAIIDEYFQFATVNQAGELFVGGACVFAGYFGRNDLTAKILMEIDNNIFYRSGDLVRYDHQGFLYFKGRKDHQVKLRGQRIELAEIEKCLMNTSSLVSACSVIKWNEQHLVAYVQCIDILEEFLLQECRSHLPPHMIPSIFIILDKLPLNQNGKIDRKLLPPPNFSCIHLTNSIELSLPINDIEVTIHHIWCDIFKQNQISTDTNIFTIGGHSLLMMQLFHRYKIEFHLETNTLSISNLFQHPTIIHHAQLIQPFINTIYTLDDCPWSSLHLIHARASFAQERIYLDEQIRFSSNNTTMNNMYVIPLLYRISSTNGHISITRLQHAFQSVIIKHQILRTVLYIDDTNGNIMQHCLDSNIILDDHMKSNGQTIINVHNDDRRYMNEIIEEILNQSDLFDLSSGRVIRCHILRHCHQSQDDISCENDDLLSGNDHILISIHHAMFDGASTSIFIRDLSLAYQSDDSLSMDENTLNYIDYSVHEHLMDMTLSQEFWLLQLKGCNLAR</sequence>
<dbReference type="PROSITE" id="PS50075">
    <property type="entry name" value="CARRIER"/>
    <property type="match status" value="1"/>
</dbReference>
<dbReference type="Gene3D" id="3.30.559.10">
    <property type="entry name" value="Chloramphenicol acetyltransferase-like domain"/>
    <property type="match status" value="2"/>
</dbReference>
<dbReference type="Pfam" id="PF13193">
    <property type="entry name" value="AMP-binding_C"/>
    <property type="match status" value="1"/>
</dbReference>
<dbReference type="Pfam" id="PF00668">
    <property type="entry name" value="Condensation"/>
    <property type="match status" value="2"/>
</dbReference>
<dbReference type="InterPro" id="IPR042099">
    <property type="entry name" value="ANL_N_sf"/>
</dbReference>
<dbReference type="Pfam" id="PF00550">
    <property type="entry name" value="PP-binding"/>
    <property type="match status" value="1"/>
</dbReference>
<dbReference type="Gene3D" id="3.30.300.30">
    <property type="match status" value="1"/>
</dbReference>
<dbReference type="GO" id="GO:0031177">
    <property type="term" value="F:phosphopantetheine binding"/>
    <property type="evidence" value="ECO:0007669"/>
    <property type="project" value="TreeGrafter"/>
</dbReference>
<evidence type="ECO:0000313" key="4">
    <source>
        <dbReference type="EMBL" id="CAF3989876.1"/>
    </source>
</evidence>
<gene>
    <name evidence="4" type="ORF">KXQ929_LOCUS27839</name>
</gene>
<dbReference type="GO" id="GO:0005829">
    <property type="term" value="C:cytosol"/>
    <property type="evidence" value="ECO:0007669"/>
    <property type="project" value="TreeGrafter"/>
</dbReference>
<keyword evidence="1" id="KW-0596">Phosphopantetheine</keyword>
<dbReference type="InterPro" id="IPR045851">
    <property type="entry name" value="AMP-bd_C_sf"/>
</dbReference>
<proteinExistence type="predicted"/>
<feature type="non-terminal residue" evidence="4">
    <location>
        <position position="1"/>
    </location>
</feature>
<dbReference type="GO" id="GO:0044550">
    <property type="term" value="P:secondary metabolite biosynthetic process"/>
    <property type="evidence" value="ECO:0007669"/>
    <property type="project" value="TreeGrafter"/>
</dbReference>
<dbReference type="PANTHER" id="PTHR45527">
    <property type="entry name" value="NONRIBOSOMAL PEPTIDE SYNTHETASE"/>
    <property type="match status" value="1"/>
</dbReference>
<comment type="caution">
    <text evidence="4">The sequence shown here is derived from an EMBL/GenBank/DDBJ whole genome shotgun (WGS) entry which is preliminary data.</text>
</comment>
<dbReference type="InterPro" id="IPR001242">
    <property type="entry name" value="Condensation_dom"/>
</dbReference>
<dbReference type="EMBL" id="CAJOBB010002679">
    <property type="protein sequence ID" value="CAF3989876.1"/>
    <property type="molecule type" value="Genomic_DNA"/>
</dbReference>
<dbReference type="PROSITE" id="PS00455">
    <property type="entry name" value="AMP_BINDING"/>
    <property type="match status" value="1"/>
</dbReference>
<name>A0A819N496_9BILA</name>